<keyword evidence="1" id="KW-0479">Metal-binding</keyword>
<accession>A0A9W7DPT9</accession>
<keyword evidence="3" id="KW-0862">Zinc</keyword>
<protein>
    <recommendedName>
        <fullName evidence="5">RING-type domain-containing protein</fullName>
    </recommendedName>
</protein>
<evidence type="ECO:0000256" key="2">
    <source>
        <dbReference type="ARBA" id="ARBA00022771"/>
    </source>
</evidence>
<dbReference type="EMBL" id="BRXZ01003024">
    <property type="protein sequence ID" value="GMH46333.1"/>
    <property type="molecule type" value="Genomic_DNA"/>
</dbReference>
<dbReference type="Proteomes" id="UP001165082">
    <property type="component" value="Unassembled WGS sequence"/>
</dbReference>
<keyword evidence="2 4" id="KW-0863">Zinc-finger</keyword>
<dbReference type="GO" id="GO:0008270">
    <property type="term" value="F:zinc ion binding"/>
    <property type="evidence" value="ECO:0007669"/>
    <property type="project" value="UniProtKB-KW"/>
</dbReference>
<dbReference type="InterPro" id="IPR018957">
    <property type="entry name" value="Znf_C3HC4_RING-type"/>
</dbReference>
<dbReference type="PROSITE" id="PS50089">
    <property type="entry name" value="ZF_RING_2"/>
    <property type="match status" value="1"/>
</dbReference>
<evidence type="ECO:0000313" key="6">
    <source>
        <dbReference type="EMBL" id="GMH46333.1"/>
    </source>
</evidence>
<comment type="caution">
    <text evidence="6">The sequence shown here is derived from an EMBL/GenBank/DDBJ whole genome shotgun (WGS) entry which is preliminary data.</text>
</comment>
<dbReference type="InterPro" id="IPR017907">
    <property type="entry name" value="Znf_RING_CS"/>
</dbReference>
<proteinExistence type="predicted"/>
<dbReference type="SMART" id="SM00184">
    <property type="entry name" value="RING"/>
    <property type="match status" value="1"/>
</dbReference>
<reference evidence="6" key="1">
    <citation type="submission" date="2022-07" db="EMBL/GenBank/DDBJ databases">
        <title>Genome analysis of Parmales, a sister group of diatoms, reveals the evolutionary specialization of diatoms from phago-mixotrophs to photoautotrophs.</title>
        <authorList>
            <person name="Ban H."/>
            <person name="Sato S."/>
            <person name="Yoshikawa S."/>
            <person name="Kazumasa Y."/>
            <person name="Nakamura Y."/>
            <person name="Ichinomiya M."/>
            <person name="Saitoh K."/>
            <person name="Sato N."/>
            <person name="Blanc-Mathieu R."/>
            <person name="Endo H."/>
            <person name="Kuwata A."/>
            <person name="Ogata H."/>
        </authorList>
    </citation>
    <scope>NUCLEOTIDE SEQUENCE</scope>
</reference>
<evidence type="ECO:0000259" key="5">
    <source>
        <dbReference type="PROSITE" id="PS50089"/>
    </source>
</evidence>
<dbReference type="SUPFAM" id="SSF57850">
    <property type="entry name" value="RING/U-box"/>
    <property type="match status" value="1"/>
</dbReference>
<dbReference type="Gene3D" id="3.30.40.10">
    <property type="entry name" value="Zinc/RING finger domain, C3HC4 (zinc finger)"/>
    <property type="match status" value="1"/>
</dbReference>
<dbReference type="InterPro" id="IPR001841">
    <property type="entry name" value="Znf_RING"/>
</dbReference>
<evidence type="ECO:0000313" key="7">
    <source>
        <dbReference type="Proteomes" id="UP001165082"/>
    </source>
</evidence>
<dbReference type="AlphaFoldDB" id="A0A9W7DPT9"/>
<dbReference type="PROSITE" id="PS00518">
    <property type="entry name" value="ZF_RING_1"/>
    <property type="match status" value="1"/>
</dbReference>
<name>A0A9W7DPT9_9STRA</name>
<feature type="domain" description="RING-type" evidence="5">
    <location>
        <begin position="133"/>
        <end position="179"/>
    </location>
</feature>
<dbReference type="InterPro" id="IPR013083">
    <property type="entry name" value="Znf_RING/FYVE/PHD"/>
</dbReference>
<evidence type="ECO:0000256" key="3">
    <source>
        <dbReference type="ARBA" id="ARBA00022833"/>
    </source>
</evidence>
<dbReference type="Pfam" id="PF00097">
    <property type="entry name" value="zf-C3HC4"/>
    <property type="match status" value="1"/>
</dbReference>
<dbReference type="OrthoDB" id="6270329at2759"/>
<keyword evidence="7" id="KW-1185">Reference proteome</keyword>
<organism evidence="6 7">
    <name type="scientific">Triparma retinervis</name>
    <dbReference type="NCBI Taxonomy" id="2557542"/>
    <lineage>
        <taxon>Eukaryota</taxon>
        <taxon>Sar</taxon>
        <taxon>Stramenopiles</taxon>
        <taxon>Ochrophyta</taxon>
        <taxon>Bolidophyceae</taxon>
        <taxon>Parmales</taxon>
        <taxon>Triparmaceae</taxon>
        <taxon>Triparma</taxon>
    </lineage>
</organism>
<evidence type="ECO:0000256" key="4">
    <source>
        <dbReference type="PROSITE-ProRule" id="PRU00175"/>
    </source>
</evidence>
<evidence type="ECO:0000256" key="1">
    <source>
        <dbReference type="ARBA" id="ARBA00022723"/>
    </source>
</evidence>
<sequence length="193" mass="21506">MEASATLSNPDSICGRYEVEIKWNGKHTLIVKPHYLEWKSQKIFDTETSLGEGNKVEFRVFVPGQTTEWLENVVGLFESFSIHFDRSGSFRGTFQRQGEGGLECSGERAVSLEEQAAAMPTLERQLSSQDSSCSVCYDAWSETSAAVETLCGHRFCIGCVVSCCRINPPNTKGVCPMCRAEIDVKDLKRVEFT</sequence>
<gene>
    <name evidence="6" type="ORF">TrRE_jg4720</name>
</gene>